<dbReference type="InterPro" id="IPR006741">
    <property type="entry name" value="AgrB"/>
</dbReference>
<evidence type="ECO:0000256" key="5">
    <source>
        <dbReference type="ARBA" id="ARBA00022801"/>
    </source>
</evidence>
<feature type="transmembrane region" description="Helical" evidence="8">
    <location>
        <begin position="111"/>
        <end position="129"/>
    </location>
</feature>
<evidence type="ECO:0000313" key="10">
    <source>
        <dbReference type="Proteomes" id="UP000596929"/>
    </source>
</evidence>
<dbReference type="Pfam" id="PF04647">
    <property type="entry name" value="AgrB"/>
    <property type="match status" value="1"/>
</dbReference>
<evidence type="ECO:0000256" key="4">
    <source>
        <dbReference type="ARBA" id="ARBA00022692"/>
    </source>
</evidence>
<keyword evidence="2" id="KW-0673">Quorum sensing</keyword>
<keyword evidence="7 8" id="KW-0472">Membrane</keyword>
<keyword evidence="5" id="KW-0378">Hydrolase</keyword>
<dbReference type="RefSeq" id="WP_186859023.1">
    <property type="nucleotide sequence ID" value="NZ_JACOOO010000001.1"/>
</dbReference>
<keyword evidence="10" id="KW-1185">Reference proteome</keyword>
<reference evidence="9 10" key="1">
    <citation type="submission" date="2020-08" db="EMBL/GenBank/DDBJ databases">
        <title>Genome public.</title>
        <authorList>
            <person name="Liu C."/>
            <person name="Sun Q."/>
        </authorList>
    </citation>
    <scope>NUCLEOTIDE SEQUENCE [LARGE SCALE GENOMIC DNA]</scope>
    <source>
        <strain evidence="9 10">NSJ-6</strain>
    </source>
</reference>
<comment type="caution">
    <text evidence="9">The sequence shown here is derived from an EMBL/GenBank/DDBJ whole genome shotgun (WGS) entry which is preliminary data.</text>
</comment>
<evidence type="ECO:0000256" key="8">
    <source>
        <dbReference type="SAM" id="Phobius"/>
    </source>
</evidence>
<organism evidence="9 10">
    <name type="scientific">Clostridium hominis</name>
    <dbReference type="NCBI Taxonomy" id="2763036"/>
    <lineage>
        <taxon>Bacteria</taxon>
        <taxon>Bacillati</taxon>
        <taxon>Bacillota</taxon>
        <taxon>Clostridia</taxon>
        <taxon>Eubacteriales</taxon>
        <taxon>Clostridiaceae</taxon>
        <taxon>Clostridium</taxon>
    </lineage>
</organism>
<feature type="transmembrane region" description="Helical" evidence="8">
    <location>
        <begin position="150"/>
        <end position="172"/>
    </location>
</feature>
<keyword evidence="6 8" id="KW-1133">Transmembrane helix</keyword>
<evidence type="ECO:0000256" key="6">
    <source>
        <dbReference type="ARBA" id="ARBA00022989"/>
    </source>
</evidence>
<keyword evidence="1" id="KW-1003">Cell membrane</keyword>
<sequence>MFNVERTSRKISGFLANELSLGEEKEAVINYGLFAIIQTLISIIFVLTFGLIFDVAFEAFLISLTMSILRKSSGGIHASTPVRCIVVATIFSVGMGVAIKRVIAIAISLDSILKIIIFVWAYIIVYKLAPVDSIAKPINSLEKKRKLKRNSIFILTVFIIITIINNLTFIWIREEKFIVYNYCIYTAIAWQVFSLTKMGHIILRKLDNCFKYIKL</sequence>
<dbReference type="EMBL" id="JACOOO010000001">
    <property type="protein sequence ID" value="MBC5627350.1"/>
    <property type="molecule type" value="Genomic_DNA"/>
</dbReference>
<evidence type="ECO:0000313" key="9">
    <source>
        <dbReference type="EMBL" id="MBC5627350.1"/>
    </source>
</evidence>
<protein>
    <submittedName>
        <fullName evidence="9">Accessory gene regulator B family protein</fullName>
    </submittedName>
</protein>
<evidence type="ECO:0000256" key="3">
    <source>
        <dbReference type="ARBA" id="ARBA00022670"/>
    </source>
</evidence>
<feature type="transmembrane region" description="Helical" evidence="8">
    <location>
        <begin position="178"/>
        <end position="196"/>
    </location>
</feature>
<feature type="transmembrane region" description="Helical" evidence="8">
    <location>
        <begin position="82"/>
        <end position="99"/>
    </location>
</feature>
<dbReference type="SMART" id="SM00793">
    <property type="entry name" value="AgrB"/>
    <property type="match status" value="1"/>
</dbReference>
<keyword evidence="3" id="KW-0645">Protease</keyword>
<evidence type="ECO:0000256" key="7">
    <source>
        <dbReference type="ARBA" id="ARBA00023136"/>
    </source>
</evidence>
<proteinExistence type="predicted"/>
<feature type="transmembrane region" description="Helical" evidence="8">
    <location>
        <begin position="28"/>
        <end position="61"/>
    </location>
</feature>
<evidence type="ECO:0000256" key="2">
    <source>
        <dbReference type="ARBA" id="ARBA00022654"/>
    </source>
</evidence>
<gene>
    <name evidence="9" type="ORF">H8S20_00425</name>
</gene>
<evidence type="ECO:0000256" key="1">
    <source>
        <dbReference type="ARBA" id="ARBA00022475"/>
    </source>
</evidence>
<name>A0ABR7D842_9CLOT</name>
<keyword evidence="4 8" id="KW-0812">Transmembrane</keyword>
<accession>A0ABR7D842</accession>
<dbReference type="Proteomes" id="UP000596929">
    <property type="component" value="Unassembled WGS sequence"/>
</dbReference>